<proteinExistence type="predicted"/>
<sequence length="183" mass="20134">MLSLSHSFALVARSVSKTYTPLLHYSSRFQSTAATRVVVRSTSQGTFTNDVIVRNKHNLLADEPTDVGGQDVGPNPYDLLLSSLGACTNMTIMMYARRKKMPLSGVTTSLSHSKIYREDCETCANDGPVKTGAKIDKITRVIELQGQLSKLDRDRLLQIAGKCPVSETLRRQNDIVDSLSAQM</sequence>
<organism evidence="1 2">
    <name type="scientific">Gonapodya prolifera (strain JEL478)</name>
    <name type="common">Monoblepharis prolifera</name>
    <dbReference type="NCBI Taxonomy" id="1344416"/>
    <lineage>
        <taxon>Eukaryota</taxon>
        <taxon>Fungi</taxon>
        <taxon>Fungi incertae sedis</taxon>
        <taxon>Chytridiomycota</taxon>
        <taxon>Chytridiomycota incertae sedis</taxon>
        <taxon>Monoblepharidomycetes</taxon>
        <taxon>Monoblepharidales</taxon>
        <taxon>Gonapodyaceae</taxon>
        <taxon>Gonapodya</taxon>
    </lineage>
</organism>
<evidence type="ECO:0000313" key="1">
    <source>
        <dbReference type="EMBL" id="KXS21021.1"/>
    </source>
</evidence>
<evidence type="ECO:0000313" key="2">
    <source>
        <dbReference type="Proteomes" id="UP000070544"/>
    </source>
</evidence>
<protein>
    <submittedName>
        <fullName evidence="1">OsmC-domain-containing protein</fullName>
    </submittedName>
</protein>
<dbReference type="STRING" id="1344416.A0A139AW99"/>
<dbReference type="Gene3D" id="3.30.300.20">
    <property type="match status" value="1"/>
</dbReference>
<accession>A0A139AW99</accession>
<dbReference type="PANTHER" id="PTHR39624">
    <property type="entry name" value="PROTEIN INVOLVED IN RIMO-MEDIATED BETA-METHYLTHIOLATION OF RIBOSOMAL PROTEIN S12 YCAO"/>
    <property type="match status" value="1"/>
</dbReference>
<reference evidence="1 2" key="1">
    <citation type="journal article" date="2015" name="Genome Biol. Evol.">
        <title>Phylogenomic analyses indicate that early fungi evolved digesting cell walls of algal ancestors of land plants.</title>
        <authorList>
            <person name="Chang Y."/>
            <person name="Wang S."/>
            <person name="Sekimoto S."/>
            <person name="Aerts A.L."/>
            <person name="Choi C."/>
            <person name="Clum A."/>
            <person name="LaButti K.M."/>
            <person name="Lindquist E.A."/>
            <person name="Yee Ngan C."/>
            <person name="Ohm R.A."/>
            <person name="Salamov A.A."/>
            <person name="Grigoriev I.V."/>
            <person name="Spatafora J.W."/>
            <person name="Berbee M.L."/>
        </authorList>
    </citation>
    <scope>NUCLEOTIDE SEQUENCE [LARGE SCALE GENOMIC DNA]</scope>
    <source>
        <strain evidence="1 2">JEL478</strain>
    </source>
</reference>
<dbReference type="Pfam" id="PF02566">
    <property type="entry name" value="OsmC"/>
    <property type="match status" value="1"/>
</dbReference>
<dbReference type="InterPro" id="IPR003718">
    <property type="entry name" value="OsmC/Ohr_fam"/>
</dbReference>
<keyword evidence="2" id="KW-1185">Reference proteome</keyword>
<name>A0A139AW99_GONPJ</name>
<dbReference type="SUPFAM" id="SSF82784">
    <property type="entry name" value="OsmC-like"/>
    <property type="match status" value="1"/>
</dbReference>
<dbReference type="EMBL" id="KQ965734">
    <property type="protein sequence ID" value="KXS21021.1"/>
    <property type="molecule type" value="Genomic_DNA"/>
</dbReference>
<gene>
    <name evidence="1" type="ORF">M427DRAFT_51961</name>
</gene>
<dbReference type="PANTHER" id="PTHR39624:SF2">
    <property type="entry name" value="OSMC-LIKE PROTEIN"/>
    <property type="match status" value="1"/>
</dbReference>
<dbReference type="InterPro" id="IPR036102">
    <property type="entry name" value="OsmC/Ohrsf"/>
</dbReference>
<dbReference type="InterPro" id="IPR015946">
    <property type="entry name" value="KH_dom-like_a/b"/>
</dbReference>
<dbReference type="AlphaFoldDB" id="A0A139AW99"/>
<dbReference type="Proteomes" id="UP000070544">
    <property type="component" value="Unassembled WGS sequence"/>
</dbReference>
<dbReference type="OrthoDB" id="10249433at2759"/>